<dbReference type="Pfam" id="PF00616">
    <property type="entry name" value="RasGAP"/>
    <property type="match status" value="1"/>
</dbReference>
<dbReference type="AlphaFoldDB" id="L8HHZ7"/>
<keyword evidence="1" id="KW-0343">GTPase activation</keyword>
<dbReference type="Proteomes" id="UP000011083">
    <property type="component" value="Unassembled WGS sequence"/>
</dbReference>
<dbReference type="PANTHER" id="PTHR10194">
    <property type="entry name" value="RAS GTPASE-ACTIVATING PROTEINS"/>
    <property type="match status" value="1"/>
</dbReference>
<proteinExistence type="predicted"/>
<dbReference type="PROSITE" id="PS50018">
    <property type="entry name" value="RAS_GTPASE_ACTIV_2"/>
    <property type="match status" value="1"/>
</dbReference>
<dbReference type="Gene3D" id="1.10.506.10">
    <property type="entry name" value="GTPase Activation - p120gap, domain 1"/>
    <property type="match status" value="1"/>
</dbReference>
<dbReference type="EMBL" id="KB007805">
    <property type="protein sequence ID" value="ELR25194.1"/>
    <property type="molecule type" value="Genomic_DNA"/>
</dbReference>
<dbReference type="SUPFAM" id="SSF48350">
    <property type="entry name" value="GTPase activation domain, GAP"/>
    <property type="match status" value="1"/>
</dbReference>
<evidence type="ECO:0000259" key="2">
    <source>
        <dbReference type="PROSITE" id="PS50018"/>
    </source>
</evidence>
<dbReference type="RefSeq" id="XP_004367949.1">
    <property type="nucleotide sequence ID" value="XM_004367892.1"/>
</dbReference>
<dbReference type="GO" id="GO:0005096">
    <property type="term" value="F:GTPase activator activity"/>
    <property type="evidence" value="ECO:0007669"/>
    <property type="project" value="UniProtKB-KW"/>
</dbReference>
<dbReference type="GeneID" id="14926238"/>
<sequence>MLKLILQSEKLLPQELRLLIRRIHDDVTEKFSDEAVFRAMGGFFFLRLICPALLAPQLHGLLDEPPHPVKSFPLQLLMAQRQLILVTKVLQNLANDTLPGAKEAYMERLNAFIVSNKPALGRFYDQIVDHPDHGKLTDLAVPARVRNDALIKLRAFLEANLAGVEAHLRAASDDGDEGEDIVRELRNLLDKEPASPLERV</sequence>
<evidence type="ECO:0000313" key="4">
    <source>
        <dbReference type="Proteomes" id="UP000011083"/>
    </source>
</evidence>
<reference evidence="3 4" key="1">
    <citation type="journal article" date="2013" name="Genome Biol.">
        <title>Genome of Acanthamoeba castellanii highlights extensive lateral gene transfer and early evolution of tyrosine kinase signaling.</title>
        <authorList>
            <person name="Clarke M."/>
            <person name="Lohan A.J."/>
            <person name="Liu B."/>
            <person name="Lagkouvardos I."/>
            <person name="Roy S."/>
            <person name="Zafar N."/>
            <person name="Bertelli C."/>
            <person name="Schilde C."/>
            <person name="Kianianmomeni A."/>
            <person name="Burglin T.R."/>
            <person name="Frech C."/>
            <person name="Turcotte B."/>
            <person name="Kopec K.O."/>
            <person name="Synnott J.M."/>
            <person name="Choo C."/>
            <person name="Paponov I."/>
            <person name="Finkler A."/>
            <person name="Soon Heng Tan C."/>
            <person name="Hutchins A.P."/>
            <person name="Weinmeier T."/>
            <person name="Rattei T."/>
            <person name="Chu J.S."/>
            <person name="Gimenez G."/>
            <person name="Irimia M."/>
            <person name="Rigden D.J."/>
            <person name="Fitzpatrick D.A."/>
            <person name="Lorenzo-Morales J."/>
            <person name="Bateman A."/>
            <person name="Chiu C.H."/>
            <person name="Tang P."/>
            <person name="Hegemann P."/>
            <person name="Fromm H."/>
            <person name="Raoult D."/>
            <person name="Greub G."/>
            <person name="Miranda-Saavedra D."/>
            <person name="Chen N."/>
            <person name="Nash P."/>
            <person name="Ginger M.L."/>
            <person name="Horn M."/>
            <person name="Schaap P."/>
            <person name="Caler L."/>
            <person name="Loftus B."/>
        </authorList>
    </citation>
    <scope>NUCLEOTIDE SEQUENCE [LARGE SCALE GENOMIC DNA]</scope>
    <source>
        <strain evidence="3 4">Neff</strain>
    </source>
</reference>
<protein>
    <submittedName>
        <fullName evidence="3">Ras gtpase-activating family protein</fullName>
    </submittedName>
</protein>
<organism evidence="3 4">
    <name type="scientific">Acanthamoeba castellanii (strain ATCC 30010 / Neff)</name>
    <dbReference type="NCBI Taxonomy" id="1257118"/>
    <lineage>
        <taxon>Eukaryota</taxon>
        <taxon>Amoebozoa</taxon>
        <taxon>Discosea</taxon>
        <taxon>Longamoebia</taxon>
        <taxon>Centramoebida</taxon>
        <taxon>Acanthamoebidae</taxon>
        <taxon>Acanthamoeba</taxon>
    </lineage>
</organism>
<dbReference type="InterPro" id="IPR001936">
    <property type="entry name" value="RasGAP_dom"/>
</dbReference>
<dbReference type="STRING" id="1257118.L8HHZ7"/>
<keyword evidence="4" id="KW-1185">Reference proteome</keyword>
<dbReference type="InterPro" id="IPR039360">
    <property type="entry name" value="Ras_GTPase"/>
</dbReference>
<dbReference type="KEGG" id="acan:ACA1_289260"/>
<evidence type="ECO:0000256" key="1">
    <source>
        <dbReference type="ARBA" id="ARBA00022468"/>
    </source>
</evidence>
<dbReference type="InterPro" id="IPR008936">
    <property type="entry name" value="Rho_GTPase_activation_prot"/>
</dbReference>
<gene>
    <name evidence="3" type="ORF">ACA1_289260</name>
</gene>
<name>L8HHZ7_ACACF</name>
<dbReference type="OrthoDB" id="26630at2759"/>
<dbReference type="InterPro" id="IPR023152">
    <property type="entry name" value="RasGAP_CS"/>
</dbReference>
<dbReference type="PROSITE" id="PS00509">
    <property type="entry name" value="RAS_GTPASE_ACTIV_1"/>
    <property type="match status" value="1"/>
</dbReference>
<evidence type="ECO:0000313" key="3">
    <source>
        <dbReference type="EMBL" id="ELR25194.1"/>
    </source>
</evidence>
<accession>L8HHZ7</accession>
<dbReference type="VEuPathDB" id="AmoebaDB:ACA1_289260"/>
<feature type="domain" description="Ras-GAP" evidence="2">
    <location>
        <begin position="1"/>
        <end position="95"/>
    </location>
</feature>